<gene>
    <name evidence="1" type="ORF">CQW49_19245</name>
</gene>
<dbReference type="Proteomes" id="UP000230709">
    <property type="component" value="Chromosome"/>
</dbReference>
<dbReference type="Pfam" id="PF19653">
    <property type="entry name" value="DUF6156"/>
    <property type="match status" value="1"/>
</dbReference>
<evidence type="ECO:0008006" key="3">
    <source>
        <dbReference type="Google" id="ProtNLM"/>
    </source>
</evidence>
<evidence type="ECO:0000313" key="1">
    <source>
        <dbReference type="EMBL" id="ATQ69780.1"/>
    </source>
</evidence>
<dbReference type="InterPro" id="IPR046154">
    <property type="entry name" value="DUF6156"/>
</dbReference>
<dbReference type="EMBL" id="CP023737">
    <property type="protein sequence ID" value="ATQ69780.1"/>
    <property type="molecule type" value="Genomic_DNA"/>
</dbReference>
<dbReference type="KEGG" id="mtw:CQW49_19245"/>
<name>A0A2D2D439_METT3</name>
<accession>A0A2D2D439</accession>
<evidence type="ECO:0000313" key="2">
    <source>
        <dbReference type="Proteomes" id="UP000230709"/>
    </source>
</evidence>
<sequence>MSNDEGDYRYFLTYSGVSLPLNLVSPLAANDLNNRNTYFRARYDDADRLLLAEKLVYGEVELSHAYEYRAEGGLARAVIVLGEDETEVLFDENGKQMRA</sequence>
<dbReference type="RefSeq" id="WP_003612561.1">
    <property type="nucleotide sequence ID" value="NZ_ADVE02000001.1"/>
</dbReference>
<keyword evidence="2" id="KW-1185">Reference proteome</keyword>
<reference evidence="2" key="1">
    <citation type="submission" date="2017-10" db="EMBL/GenBank/DDBJ databases">
        <title>Completed PacBio SMRT sequence of Methylosinus trichosporium OB3b reveals presence of a third large plasmid.</title>
        <authorList>
            <person name="Charles T.C."/>
            <person name="Lynch M.D.J."/>
            <person name="Heil J.R."/>
            <person name="Cheng J."/>
        </authorList>
    </citation>
    <scope>NUCLEOTIDE SEQUENCE [LARGE SCALE GENOMIC DNA]</scope>
    <source>
        <strain evidence="2">OB3b</strain>
    </source>
</reference>
<proteinExistence type="predicted"/>
<organism evidence="1 2">
    <name type="scientific">Methylosinus trichosporium (strain ATCC 35070 / NCIMB 11131 / UNIQEM 75 / OB3b)</name>
    <dbReference type="NCBI Taxonomy" id="595536"/>
    <lineage>
        <taxon>Bacteria</taxon>
        <taxon>Pseudomonadati</taxon>
        <taxon>Pseudomonadota</taxon>
        <taxon>Alphaproteobacteria</taxon>
        <taxon>Hyphomicrobiales</taxon>
        <taxon>Methylocystaceae</taxon>
        <taxon>Methylosinus</taxon>
    </lineage>
</organism>
<dbReference type="AlphaFoldDB" id="A0A2D2D439"/>
<protein>
    <recommendedName>
        <fullName evidence="3">Sugar-binding protein</fullName>
    </recommendedName>
</protein>